<dbReference type="OrthoDB" id="2444730at2759"/>
<sequence>MNTPTKEEIGATISNAPSEKASGASGVTEDLVKCLGPLARAIFIILFKASIVQGRLPKVWLNGLICCIQKASVVLKGTLTKDPIHILNSVMEDAREFNKEVWIMF</sequence>
<dbReference type="AlphaFoldDB" id="A0A9P6R538"/>
<dbReference type="EMBL" id="JAAAIP010000929">
    <property type="protein sequence ID" value="KAG0311404.1"/>
    <property type="molecule type" value="Genomic_DNA"/>
</dbReference>
<protein>
    <submittedName>
        <fullName evidence="2">Uncharacterized protein</fullName>
    </submittedName>
</protein>
<dbReference type="Proteomes" id="UP000738325">
    <property type="component" value="Unassembled WGS sequence"/>
</dbReference>
<keyword evidence="3" id="KW-1185">Reference proteome</keyword>
<evidence type="ECO:0000313" key="3">
    <source>
        <dbReference type="Proteomes" id="UP000738325"/>
    </source>
</evidence>
<comment type="caution">
    <text evidence="2">The sequence shown here is derived from an EMBL/GenBank/DDBJ whole genome shotgun (WGS) entry which is preliminary data.</text>
</comment>
<evidence type="ECO:0000313" key="2">
    <source>
        <dbReference type="EMBL" id="KAG0311404.1"/>
    </source>
</evidence>
<feature type="region of interest" description="Disordered" evidence="1">
    <location>
        <begin position="1"/>
        <end position="25"/>
    </location>
</feature>
<gene>
    <name evidence="2" type="ORF">BGZ99_010184</name>
</gene>
<accession>A0A9P6R538</accession>
<evidence type="ECO:0000256" key="1">
    <source>
        <dbReference type="SAM" id="MobiDB-lite"/>
    </source>
</evidence>
<organism evidence="2 3">
    <name type="scientific">Dissophora globulifera</name>
    <dbReference type="NCBI Taxonomy" id="979702"/>
    <lineage>
        <taxon>Eukaryota</taxon>
        <taxon>Fungi</taxon>
        <taxon>Fungi incertae sedis</taxon>
        <taxon>Mucoromycota</taxon>
        <taxon>Mortierellomycotina</taxon>
        <taxon>Mortierellomycetes</taxon>
        <taxon>Mortierellales</taxon>
        <taxon>Mortierellaceae</taxon>
        <taxon>Dissophora</taxon>
    </lineage>
</organism>
<proteinExistence type="predicted"/>
<name>A0A9P6R538_9FUNG</name>
<reference evidence="2" key="1">
    <citation type="journal article" date="2020" name="Fungal Divers.">
        <title>Resolving the Mortierellaceae phylogeny through synthesis of multi-gene phylogenetics and phylogenomics.</title>
        <authorList>
            <person name="Vandepol N."/>
            <person name="Liber J."/>
            <person name="Desiro A."/>
            <person name="Na H."/>
            <person name="Kennedy M."/>
            <person name="Barry K."/>
            <person name="Grigoriev I.V."/>
            <person name="Miller A.N."/>
            <person name="O'Donnell K."/>
            <person name="Stajich J.E."/>
            <person name="Bonito G."/>
        </authorList>
    </citation>
    <scope>NUCLEOTIDE SEQUENCE</scope>
    <source>
        <strain evidence="2">REB-010B</strain>
    </source>
</reference>